<name>A0A1I7XDJ8_HETBA</name>
<comment type="similarity">
    <text evidence="1">Belongs to the IUNH family.</text>
</comment>
<evidence type="ECO:0000313" key="3">
    <source>
        <dbReference type="Proteomes" id="UP000095283"/>
    </source>
</evidence>
<dbReference type="Gene3D" id="3.90.245.10">
    <property type="entry name" value="Ribonucleoside hydrolase-like"/>
    <property type="match status" value="1"/>
</dbReference>
<evidence type="ECO:0000259" key="2">
    <source>
        <dbReference type="Pfam" id="PF01156"/>
    </source>
</evidence>
<dbReference type="WBParaSite" id="Hba_15604">
    <property type="protein sequence ID" value="Hba_15604"/>
    <property type="gene ID" value="Hba_15604"/>
</dbReference>
<protein>
    <submittedName>
        <fullName evidence="4">IU_nuc_hydro domain-containing protein</fullName>
    </submittedName>
</protein>
<feature type="domain" description="Inosine/uridine-preferring nucleoside hydrolase" evidence="2">
    <location>
        <begin position="7"/>
        <end position="59"/>
    </location>
</feature>
<sequence length="131" mass="14761">MPSKVKLIIDTDGVSDDIRAVSLALHHPDAEVIAFTTVHGCVSVGQATANIVRAQRANNVKPLYVIHMNIDRQVVIDWVDVLWDNEDSTYMAQQGKKIDRSLRALNFVAQYDVTVVDRWMHNTTMDEPGSW</sequence>
<reference evidence="4" key="1">
    <citation type="submission" date="2016-11" db="UniProtKB">
        <authorList>
            <consortium name="WormBaseParasite"/>
        </authorList>
    </citation>
    <scope>IDENTIFICATION</scope>
</reference>
<dbReference type="Pfam" id="PF01156">
    <property type="entry name" value="IU_nuc_hydro"/>
    <property type="match status" value="1"/>
</dbReference>
<proteinExistence type="inferred from homology"/>
<dbReference type="PANTHER" id="PTHR46190:SF1">
    <property type="entry name" value="SI:CH211-201H21.5"/>
    <property type="match status" value="1"/>
</dbReference>
<dbReference type="AlphaFoldDB" id="A0A1I7XDJ8"/>
<dbReference type="InterPro" id="IPR001910">
    <property type="entry name" value="Inosine/uridine_hydrolase_dom"/>
</dbReference>
<evidence type="ECO:0000256" key="1">
    <source>
        <dbReference type="ARBA" id="ARBA00009176"/>
    </source>
</evidence>
<dbReference type="SUPFAM" id="SSF53590">
    <property type="entry name" value="Nucleoside hydrolase"/>
    <property type="match status" value="1"/>
</dbReference>
<dbReference type="GO" id="GO:0016799">
    <property type="term" value="F:hydrolase activity, hydrolyzing N-glycosyl compounds"/>
    <property type="evidence" value="ECO:0007669"/>
    <property type="project" value="InterPro"/>
</dbReference>
<dbReference type="PANTHER" id="PTHR46190">
    <property type="entry name" value="SI:CH211-201H21.5-RELATED"/>
    <property type="match status" value="1"/>
</dbReference>
<dbReference type="InterPro" id="IPR036452">
    <property type="entry name" value="Ribo_hydro-like"/>
</dbReference>
<evidence type="ECO:0000313" key="4">
    <source>
        <dbReference type="WBParaSite" id="Hba_15604"/>
    </source>
</evidence>
<accession>A0A1I7XDJ8</accession>
<organism evidence="3 4">
    <name type="scientific">Heterorhabditis bacteriophora</name>
    <name type="common">Entomopathogenic nematode worm</name>
    <dbReference type="NCBI Taxonomy" id="37862"/>
    <lineage>
        <taxon>Eukaryota</taxon>
        <taxon>Metazoa</taxon>
        <taxon>Ecdysozoa</taxon>
        <taxon>Nematoda</taxon>
        <taxon>Chromadorea</taxon>
        <taxon>Rhabditida</taxon>
        <taxon>Rhabditina</taxon>
        <taxon>Rhabditomorpha</taxon>
        <taxon>Strongyloidea</taxon>
        <taxon>Heterorhabditidae</taxon>
        <taxon>Heterorhabditis</taxon>
    </lineage>
</organism>
<dbReference type="Proteomes" id="UP000095283">
    <property type="component" value="Unplaced"/>
</dbReference>
<dbReference type="InterPro" id="IPR052775">
    <property type="entry name" value="IUN_hydrolase"/>
</dbReference>
<keyword evidence="3" id="KW-1185">Reference proteome</keyword>